<keyword evidence="3" id="KW-0235">DNA replication</keyword>
<accession>B2VHC0</accession>
<keyword evidence="4" id="KW-0540">Nuclease</keyword>
<evidence type="ECO:0000256" key="6">
    <source>
        <dbReference type="ARBA" id="ARBA00022801"/>
    </source>
</evidence>
<feature type="domain" description="Replication gene A protein-like" evidence="7">
    <location>
        <begin position="194"/>
        <end position="516"/>
    </location>
</feature>
<dbReference type="Proteomes" id="UP000001726">
    <property type="component" value="Chromosome"/>
</dbReference>
<evidence type="ECO:0000256" key="5">
    <source>
        <dbReference type="ARBA" id="ARBA00022759"/>
    </source>
</evidence>
<dbReference type="Pfam" id="PF05840">
    <property type="entry name" value="Phage_GPA"/>
    <property type="match status" value="1"/>
</dbReference>
<evidence type="ECO:0000256" key="3">
    <source>
        <dbReference type="ARBA" id="ARBA00022705"/>
    </source>
</evidence>
<dbReference type="GO" id="GO:0004519">
    <property type="term" value="F:endonuclease activity"/>
    <property type="evidence" value="ECO:0007669"/>
    <property type="project" value="UniProtKB-KW"/>
</dbReference>
<protein>
    <submittedName>
        <fullName evidence="8">Replication protein for prophage</fullName>
    </submittedName>
</protein>
<evidence type="ECO:0000313" key="9">
    <source>
        <dbReference type="Proteomes" id="UP000001726"/>
    </source>
</evidence>
<dbReference type="GO" id="GO:0016787">
    <property type="term" value="F:hydrolase activity"/>
    <property type="evidence" value="ECO:0007669"/>
    <property type="project" value="UniProtKB-KW"/>
</dbReference>
<dbReference type="GO" id="GO:0006260">
    <property type="term" value="P:DNA replication"/>
    <property type="evidence" value="ECO:0007669"/>
    <property type="project" value="UniProtKB-KW"/>
</dbReference>
<keyword evidence="5" id="KW-0255">Endonuclease</keyword>
<gene>
    <name evidence="8" type="ordered locus">ETA_05620</name>
</gene>
<organism evidence="8 9">
    <name type="scientific">Erwinia tasmaniensis (strain DSM 17950 / CFBP 7177 / CIP 109463 / NCPPB 4357 / Et1/99)</name>
    <dbReference type="NCBI Taxonomy" id="465817"/>
    <lineage>
        <taxon>Bacteria</taxon>
        <taxon>Pseudomonadati</taxon>
        <taxon>Pseudomonadota</taxon>
        <taxon>Gammaproteobacteria</taxon>
        <taxon>Enterobacterales</taxon>
        <taxon>Erwiniaceae</taxon>
        <taxon>Erwinia</taxon>
    </lineage>
</organism>
<dbReference type="EMBL" id="CU468135">
    <property type="protein sequence ID" value="CAO95608.1"/>
    <property type="molecule type" value="Genomic_DNA"/>
</dbReference>
<comment type="function">
    <text evidence="1">Possible endonuclease which induces a single-strand cut and initiates DNA replication.</text>
</comment>
<keyword evidence="9" id="KW-1185">Reference proteome</keyword>
<comment type="similarity">
    <text evidence="2">Belongs to the phage GPA family.</text>
</comment>
<proteinExistence type="inferred from homology"/>
<dbReference type="HOGENOM" id="CLU_013772_2_0_6"/>
<evidence type="ECO:0000259" key="7">
    <source>
        <dbReference type="Pfam" id="PF05840"/>
    </source>
</evidence>
<dbReference type="eggNOG" id="ENOG502Z7TX">
    <property type="taxonomic scope" value="Bacteria"/>
</dbReference>
<dbReference type="InterPro" id="IPR008766">
    <property type="entry name" value="Replication_gene_A-like"/>
</dbReference>
<dbReference type="AlphaFoldDB" id="B2VHC0"/>
<evidence type="ECO:0000313" key="8">
    <source>
        <dbReference type="EMBL" id="CAO95608.1"/>
    </source>
</evidence>
<evidence type="ECO:0000256" key="2">
    <source>
        <dbReference type="ARBA" id="ARBA00009260"/>
    </source>
</evidence>
<sequence>MSAGKPDLAHGDNIKPGGTDDAAWAFPWNAPKKAINPYLDRPEVKPSALSDPIALFAAENEGAKQRRAALSDEAWNRYFYNESRDPVLKEMEQERLTGRARLIHEQHRFNPDLVIIDNVRAEPAFISKPLMQRIAYFQQLDRPKACSRYLRDTITPCLQRLERVRDSQASASFRFMASRDGLDGLLVLAEMNQHQVKRLATLVGAHMSLCLEEAGSALFTADEVKPQEIRRVWERVAAEAMRLDVIPPAFEALRRKKRRRKPVPYELIPGSLARMLCADWWYRKLWQTRCEWREEQLRAVCLVSKKASPYVSYEAVVHKREQRRKSLAFFRAHELVSENGDTLDMEEVVNASASNPAHRRNEMMACVKGLELIGEMRGDCAVFYTVTCPSRFHATLSNGRPNPTWSSATVRESSDYLVNTFAAFRKAMHRRGLRWYGVRVAEPHHDGTVHWHLLCFMRKKERRSISALLRKFAIREDRAELGNNTGPRFKSELINPRKGSPTGYIAKYISKNIDGRGLAGEISKETGKSLRDNAENVNAWASLHRVQQFRFFGIPGRQAYRELRLLAGQAGRAQGDKKAGAPVLDNARLDAVLAAADVGCFATYIMKQGGVLVPRKNHLIRTAYALNDEPGTYGDRGIRIYGIWSPLVAGRICTHALKWKKVRKAVDVQEATADQGGSAAPWTRGNNCPLVENLNKSGGELPDIKTMDEKELQEYLHNMGQKERRELTARLRLVKPKRKKAYKQTISDHQRLQLEAELSSRGFDGSESEIDLLLRGGSIPSGAGLRIFYRNHCLQEDGKWRQWY</sequence>
<reference evidence="8 9" key="1">
    <citation type="journal article" date="2008" name="Environ. Microbiol.">
        <title>The genome of Erwinia tasmaniensis strain Et1/99, a non-pathogenic bacterium in the genus Erwinia.</title>
        <authorList>
            <person name="Kube M."/>
            <person name="Migdoll A.M."/>
            <person name="Mueller I."/>
            <person name="Kuhl H."/>
            <person name="Beck A."/>
            <person name="Reinhardt R."/>
            <person name="Geider K."/>
        </authorList>
    </citation>
    <scope>NUCLEOTIDE SEQUENCE [LARGE SCALE GENOMIC DNA]</scope>
    <source>
        <strain evidence="9">DSM 17950 / CFBP 7177 / CIP 109463 / NCPPB 4357 / Et1/99</strain>
    </source>
</reference>
<dbReference type="RefSeq" id="WP_012440313.1">
    <property type="nucleotide sequence ID" value="NC_010694.1"/>
</dbReference>
<keyword evidence="6" id="KW-0378">Hydrolase</keyword>
<name>B2VHC0_ERWT9</name>
<evidence type="ECO:0000256" key="4">
    <source>
        <dbReference type="ARBA" id="ARBA00022722"/>
    </source>
</evidence>
<evidence type="ECO:0000256" key="1">
    <source>
        <dbReference type="ARBA" id="ARBA00003293"/>
    </source>
</evidence>
<dbReference type="STRING" id="465817.ETA_05620"/>
<dbReference type="KEGG" id="eta:ETA_05620"/>